<evidence type="ECO:0000313" key="1">
    <source>
        <dbReference type="EMBL" id="KAJ9099947.1"/>
    </source>
</evidence>
<sequence length="209" mass="23130">MSFLTPRIISAAVSRSISAPFSRTFAVTSRWQNQATSVPPSQPPLPESAEPVSSIPSLSSFHGSTPVTPETTTPSAAAAADADAPDIIAQSFLLNHLPTSHPGQSSEPVTSESWWRDTYGHRAWPKPGNQFTGRAVTVARNSGDVATAMRRLGGILARNRIKRELKLGEYYEKPSERKKRLAVERHRRRFQDLYNSYKLFEIDRDGQAL</sequence>
<protein>
    <submittedName>
        <fullName evidence="1">Uncharacterized protein</fullName>
    </submittedName>
</protein>
<keyword evidence="2" id="KW-1185">Reference proteome</keyword>
<dbReference type="EMBL" id="JASBWT010000012">
    <property type="protein sequence ID" value="KAJ9099947.1"/>
    <property type="molecule type" value="Genomic_DNA"/>
</dbReference>
<comment type="caution">
    <text evidence="1">The sequence shown here is derived from an EMBL/GenBank/DDBJ whole genome shotgun (WGS) entry which is preliminary data.</text>
</comment>
<proteinExistence type="predicted"/>
<accession>A0ACC2VN22</accession>
<dbReference type="Proteomes" id="UP001227268">
    <property type="component" value="Unassembled WGS sequence"/>
</dbReference>
<name>A0ACC2VN22_9TREE</name>
<organism evidence="1 2">
    <name type="scientific">Naganishia friedmannii</name>
    <dbReference type="NCBI Taxonomy" id="89922"/>
    <lineage>
        <taxon>Eukaryota</taxon>
        <taxon>Fungi</taxon>
        <taxon>Dikarya</taxon>
        <taxon>Basidiomycota</taxon>
        <taxon>Agaricomycotina</taxon>
        <taxon>Tremellomycetes</taxon>
        <taxon>Filobasidiales</taxon>
        <taxon>Filobasidiaceae</taxon>
        <taxon>Naganishia</taxon>
    </lineage>
</organism>
<gene>
    <name evidence="1" type="ORF">QFC21_003955</name>
</gene>
<evidence type="ECO:0000313" key="2">
    <source>
        <dbReference type="Proteomes" id="UP001227268"/>
    </source>
</evidence>
<reference evidence="1" key="1">
    <citation type="submission" date="2023-04" db="EMBL/GenBank/DDBJ databases">
        <title>Draft Genome sequencing of Naganishia species isolated from polar environments using Oxford Nanopore Technology.</title>
        <authorList>
            <person name="Leo P."/>
            <person name="Venkateswaran K."/>
        </authorList>
    </citation>
    <scope>NUCLEOTIDE SEQUENCE</scope>
    <source>
        <strain evidence="1">MNA-CCFEE 5423</strain>
    </source>
</reference>